<accession>A0ACB8W7K4</accession>
<dbReference type="EMBL" id="CM041543">
    <property type="protein sequence ID" value="KAI3363769.1"/>
    <property type="molecule type" value="Genomic_DNA"/>
</dbReference>
<gene>
    <name evidence="1" type="ORF">L3Q82_001385</name>
</gene>
<sequence>MEQRYHSFGAVSGHLMNSMSQRKRSHANQPMGGVIITPLSRARVAAKSTGTNRSTAECISAGGERSHSRKLMFSAKTHVKVERCGFGTVKTLLQSAAAGFAFGEAALFAVEPTLTEDGLLLTAATRAAGRAGSTGVGVVTACLVFTSLLVSLGCGFLLTAMVMKLWTKIGARVPWLAETTMGASVVVGAVTTGVSVGMLPPWIYIAAQGVLVLIVYSYSNINDMTTALLIIFTTLYLSVVYGRMGVIIGLFVMGLTISVLCALRKALTERMTQRPKSRTGCQLLERIFFYSVFVGILGFSVGLGAGEAGEGSEAEVVLMLQSVLWVAFLSAGLLGAGLGTVATAGLGDEVAGKIAAGAAIISPLALRAILQSSSSLGARSSMGGTLGAATAAGVSLGAASVAAKGAFGASNSILAVLGSVVVGAVLAMRGVALKETLLTTSELITITFVALGAFVLGAPKSPFHTQVNLQRGPLTGAELIKGIGMETVTAAAAPIGAGALGAAALGTAALGRLGTVGVLVAILLALGSTLSDTEQSAEYSVEYSVQVPSDPGHGAGRTREVTVLESSCSRCLPRAVRLAFTPESLERLYQSYFRRQRQENLLVLALFAALFNSFIIIMCAVVYTEDKLAMVVVAAVGLVADAALCALCHLQKLPASPVWRGAVPYVLWLMVAVHVLCYMGLNYERFPHASDSVGWQAFFSFCSFLTLPLNLVPLLLLTALSCGVHTLVLGVTVAQRFDNNLQGPMLVRQEELLLSILPKHIADEMLQGMKNQANQKEVQQQQFNTMYMYRHENVSILFADIVGFTQLSSACSAQELVKLLNELFARFDKLAARYHQLRIKILGDCYYCICGLPDFREDHAACSIMMGLAMVEAISYVREKTKTEVDMRVGVHTGTVLGGVLGQKRWQFDVWSTDVTVANKMESGGIPGRVHISQSTKDSLHGEFELEPGEGGERCEYLLEKGIDTYLVLVSKQVANGLSGDKPGTLSNRNSNQLINTTATNGNAASPKSTPTESKQERSKMVEEQVINRRLQQELLERESQQIMKDHQINPVSLRFVDGKLEEHYSSEKEKRSGAAFCCCIIVLFFITAMEVFIDPLLVVNYVTLAIGEILLLILTLCSLAAIFPRMFSKRLVSFSMWIDRTRWARNTWAMAAIFVLTMAVIADMVFSQPTVYTVYLIKNNPYDTVNVHLSASRYYILKMTLPAINTEPYNVFSESYSCTSSLMTQLSCVPPSLRVLNSTSGPMLESLGDRGCSENPKHYSFMAVMSLIATAMLVQVSHLIKLGLMVLVVTATGAVNIYSWRDIYDLYDYIQFASYRTSTVPSKYLMTMMIIVMMIGFYFFARHLEHQSRKLFLWKIGVHDQKERVFEMRRWNEALVTNMLPEHVAKHFLGSKKRDEELYSQSYDEIGVMFASIPNFSDFYTEESINNGGLECLRILNEIISDFDSLLDRDEFRCITKIKTIGSTYMAASGLTPESNTNGYRNRKPEDQSVIERWQHLSDLADFALAMKVTLNNLNKQSFNNFMLRIGLNKGGVLAGVIGARKPHYDIWGNTVNVASRMESTGVMGNIQVVEDCYDILKEYGFRFIRRGPIFVKGKGELLTFFMKGKDKPSSNGGPVTTTLPHQRLYSDSPLRAPRRGLKSGSLTLISHPELRRLLTTAALGEETLASASSSSDSDTGGASPPPRKKHRASAAEGAGEPGASAVVTGLSGVVLGLAAHSQATSAIHFNRSVVGNLSGSMQANGAGQGQESSELSCLNSAQNGESSSAGGAHSNGLLSGADNGNSVGASNGSSAGPGSGTSAASTASSSEVGSLKKKKRLSQAEEDVIRLIGQHLHGLGLNQTVDLLMQESGCRLEHPSATKFRNHVMEGEWDKRMKFLLLQQKYLEYLEDGKVLEALQVLRGELTPLKYNTDRIHVLSGYLMCSHAEDLRAKAEWEGKGTASRCRLLDKLQTYLPPSVMLPPRRLQTLLRQAVELQRDRCLYHNTKLDSNLDSVSLLLDHVCSRKQFPCYTQQILTEHCNEVWFCKFSNDGTKLATGSKDTTVIIWQVDPESHQLKLLRTLEGHAYGVSYLAWSPDDTYLIACGPDDCSELWLWNVQTGELRTKMSQSHEDSLTSVAWNPDGKRFVTGGQRGQFYQCDLDGNLLDSWEGVRVQCLWCLSDGRAVLASDTHQRIRGYNFEDLTDRNIVQEDHPIMSFTVSKNGRLALLNVATQGVHLWDLQDRVLVRKYQGVTQGFYTIHSCFGGHNEDFIASGSEDHKVYIWHRRGELPIAELTGHTRTVNCVSWNPAIPGLMASASDDGTVRIWGPAPFLDTQEADGLNDKMVDLMTDTLKIQVLIQKPDLDPEENQSMPSGIRPPSNGPVDPCNEGRGVHTDVTPYRPASLSRSASLTV</sequence>
<organism evidence="1 2">
    <name type="scientific">Scortum barcoo</name>
    <name type="common">barcoo grunter</name>
    <dbReference type="NCBI Taxonomy" id="214431"/>
    <lineage>
        <taxon>Eukaryota</taxon>
        <taxon>Metazoa</taxon>
        <taxon>Chordata</taxon>
        <taxon>Craniata</taxon>
        <taxon>Vertebrata</taxon>
        <taxon>Euteleostomi</taxon>
        <taxon>Actinopterygii</taxon>
        <taxon>Neopterygii</taxon>
        <taxon>Teleostei</taxon>
        <taxon>Neoteleostei</taxon>
        <taxon>Acanthomorphata</taxon>
        <taxon>Eupercaria</taxon>
        <taxon>Centrarchiformes</taxon>
        <taxon>Terapontoidei</taxon>
        <taxon>Terapontidae</taxon>
        <taxon>Scortum</taxon>
    </lineage>
</organism>
<dbReference type="Proteomes" id="UP000831701">
    <property type="component" value="Chromosome 13"/>
</dbReference>
<comment type="caution">
    <text evidence="1">The sequence shown here is derived from an EMBL/GenBank/DDBJ whole genome shotgun (WGS) entry which is preliminary data.</text>
</comment>
<keyword evidence="2" id="KW-1185">Reference proteome</keyword>
<proteinExistence type="predicted"/>
<name>A0ACB8W7K4_9TELE</name>
<protein>
    <submittedName>
        <fullName evidence="1">Uncharacterized protein</fullName>
    </submittedName>
</protein>
<evidence type="ECO:0000313" key="2">
    <source>
        <dbReference type="Proteomes" id="UP000831701"/>
    </source>
</evidence>
<evidence type="ECO:0000313" key="1">
    <source>
        <dbReference type="EMBL" id="KAI3363769.1"/>
    </source>
</evidence>
<reference evidence="1" key="1">
    <citation type="submission" date="2022-04" db="EMBL/GenBank/DDBJ databases">
        <title>Jade perch genome.</title>
        <authorList>
            <person name="Chao B."/>
        </authorList>
    </citation>
    <scope>NUCLEOTIDE SEQUENCE</scope>
    <source>
        <strain evidence="1">CB-2022</strain>
    </source>
</reference>